<dbReference type="SUPFAM" id="SSF51735">
    <property type="entry name" value="NAD(P)-binding Rossmann-fold domains"/>
    <property type="match status" value="1"/>
</dbReference>
<keyword evidence="6" id="KW-1185">Reference proteome</keyword>
<dbReference type="InterPro" id="IPR013149">
    <property type="entry name" value="ADH-like_C"/>
</dbReference>
<dbReference type="InterPro" id="IPR036291">
    <property type="entry name" value="NAD(P)-bd_dom_sf"/>
</dbReference>
<proteinExistence type="predicted"/>
<reference evidence="5" key="1">
    <citation type="journal article" date="2023" name="Mol. Phylogenet. Evol.">
        <title>Genome-scale phylogeny and comparative genomics of the fungal order Sordariales.</title>
        <authorList>
            <person name="Hensen N."/>
            <person name="Bonometti L."/>
            <person name="Westerberg I."/>
            <person name="Brannstrom I.O."/>
            <person name="Guillou S."/>
            <person name="Cros-Aarteil S."/>
            <person name="Calhoun S."/>
            <person name="Haridas S."/>
            <person name="Kuo A."/>
            <person name="Mondo S."/>
            <person name="Pangilinan J."/>
            <person name="Riley R."/>
            <person name="LaButti K."/>
            <person name="Andreopoulos B."/>
            <person name="Lipzen A."/>
            <person name="Chen C."/>
            <person name="Yan M."/>
            <person name="Daum C."/>
            <person name="Ng V."/>
            <person name="Clum A."/>
            <person name="Steindorff A."/>
            <person name="Ohm R.A."/>
            <person name="Martin F."/>
            <person name="Silar P."/>
            <person name="Natvig D.O."/>
            <person name="Lalanne C."/>
            <person name="Gautier V."/>
            <person name="Ament-Velasquez S.L."/>
            <person name="Kruys A."/>
            <person name="Hutchinson M.I."/>
            <person name="Powell A.J."/>
            <person name="Barry K."/>
            <person name="Miller A.N."/>
            <person name="Grigoriev I.V."/>
            <person name="Debuchy R."/>
            <person name="Gladieux P."/>
            <person name="Hiltunen Thoren M."/>
            <person name="Johannesson H."/>
        </authorList>
    </citation>
    <scope>NUCLEOTIDE SEQUENCE</scope>
    <source>
        <strain evidence="5">PSN324</strain>
    </source>
</reference>
<dbReference type="FunFam" id="3.40.50.720:FF:000121">
    <property type="entry name" value="Prostaglandin reductase 2"/>
    <property type="match status" value="1"/>
</dbReference>
<dbReference type="PANTHER" id="PTHR43205:SF42">
    <property type="entry name" value="ALCOHOL DEHYDROGENASE, ZINC-CONTAINING (AFU_ORTHOLOGUE AFUA_7G04530)"/>
    <property type="match status" value="1"/>
</dbReference>
<dbReference type="Gene3D" id="3.40.50.720">
    <property type="entry name" value="NAD(P)-binding Rossmann-like Domain"/>
    <property type="match status" value="1"/>
</dbReference>
<dbReference type="GO" id="GO:0016628">
    <property type="term" value="F:oxidoreductase activity, acting on the CH-CH group of donors, NAD or NADP as acceptor"/>
    <property type="evidence" value="ECO:0007669"/>
    <property type="project" value="InterPro"/>
</dbReference>
<evidence type="ECO:0000313" key="5">
    <source>
        <dbReference type="EMBL" id="KAK4457476.1"/>
    </source>
</evidence>
<dbReference type="EMBL" id="MU865112">
    <property type="protein sequence ID" value="KAK4457476.1"/>
    <property type="molecule type" value="Genomic_DNA"/>
</dbReference>
<dbReference type="Pfam" id="PF00107">
    <property type="entry name" value="ADH_zinc_N"/>
    <property type="match status" value="1"/>
</dbReference>
<feature type="domain" description="Enoyl reductase (ER)" evidence="4">
    <location>
        <begin position="18"/>
        <end position="338"/>
    </location>
</feature>
<accession>A0AAV9HEG2</accession>
<dbReference type="SUPFAM" id="SSF50129">
    <property type="entry name" value="GroES-like"/>
    <property type="match status" value="1"/>
</dbReference>
<sequence>MPHQLVLASRPTGSIIPGETFKLVEVPAPTEADVPNGHLLLESLYISMDPAMRGWLDDVRSYLPPVQIDEVMRASTVCRVIVSKSPKFKAGQIVTCVLGIREYGILPESQVENPFPFPPGSGLRASDLLGVLGMTGLTAWVGMTKIGQPKPGETVVVSAAAGATGSVAAQIAKIAGARVIGIAGGADKCRWLKQEVGLDVALDYKAPDFKKKLREATPNFVDVYFDNVGGEILDLTLARANKFARFAICGAISQYNSRTKQSALGQSFFNIITQRVRMEGFIVLDHVKEFPKALSELSKWVAEGKLKRMETVVKGGVKAAEGAMLQLFEGKNLGKLVVEVKNPEQDSAKL</sequence>
<evidence type="ECO:0000313" key="6">
    <source>
        <dbReference type="Proteomes" id="UP001321749"/>
    </source>
</evidence>
<keyword evidence="1" id="KW-0560">Oxidoreductase</keyword>
<dbReference type="AlphaFoldDB" id="A0AAV9HEG2"/>
<dbReference type="SMART" id="SM00829">
    <property type="entry name" value="PKS_ER"/>
    <property type="match status" value="1"/>
</dbReference>
<protein>
    <recommendedName>
        <fullName evidence="2">Dehydrogenase FUB6</fullName>
    </recommendedName>
    <alternativeName>
        <fullName evidence="3">Fusaric acid biosynthesis protein 6</fullName>
    </alternativeName>
</protein>
<evidence type="ECO:0000256" key="1">
    <source>
        <dbReference type="ARBA" id="ARBA00023002"/>
    </source>
</evidence>
<evidence type="ECO:0000256" key="3">
    <source>
        <dbReference type="ARBA" id="ARBA00083301"/>
    </source>
</evidence>
<name>A0AAV9HEG2_9PEZI</name>
<dbReference type="Pfam" id="PF16884">
    <property type="entry name" value="ADH_N_2"/>
    <property type="match status" value="1"/>
</dbReference>
<organism evidence="5 6">
    <name type="scientific">Cladorrhinum samala</name>
    <dbReference type="NCBI Taxonomy" id="585594"/>
    <lineage>
        <taxon>Eukaryota</taxon>
        <taxon>Fungi</taxon>
        <taxon>Dikarya</taxon>
        <taxon>Ascomycota</taxon>
        <taxon>Pezizomycotina</taxon>
        <taxon>Sordariomycetes</taxon>
        <taxon>Sordariomycetidae</taxon>
        <taxon>Sordariales</taxon>
        <taxon>Podosporaceae</taxon>
        <taxon>Cladorrhinum</taxon>
    </lineage>
</organism>
<dbReference type="Proteomes" id="UP001321749">
    <property type="component" value="Unassembled WGS sequence"/>
</dbReference>
<dbReference type="InterPro" id="IPR020843">
    <property type="entry name" value="ER"/>
</dbReference>
<comment type="caution">
    <text evidence="5">The sequence shown here is derived from an EMBL/GenBank/DDBJ whole genome shotgun (WGS) entry which is preliminary data.</text>
</comment>
<dbReference type="InterPro" id="IPR045010">
    <property type="entry name" value="MDR_fam"/>
</dbReference>
<evidence type="ECO:0000256" key="2">
    <source>
        <dbReference type="ARBA" id="ARBA00069006"/>
    </source>
</evidence>
<dbReference type="PANTHER" id="PTHR43205">
    <property type="entry name" value="PROSTAGLANDIN REDUCTASE"/>
    <property type="match status" value="1"/>
</dbReference>
<gene>
    <name evidence="5" type="ORF">QBC42DRAFT_350417</name>
</gene>
<evidence type="ECO:0000259" key="4">
    <source>
        <dbReference type="SMART" id="SM00829"/>
    </source>
</evidence>
<dbReference type="CDD" id="cd05288">
    <property type="entry name" value="PGDH"/>
    <property type="match status" value="1"/>
</dbReference>
<reference evidence="5" key="2">
    <citation type="submission" date="2023-06" db="EMBL/GenBank/DDBJ databases">
        <authorList>
            <consortium name="Lawrence Berkeley National Laboratory"/>
            <person name="Mondo S.J."/>
            <person name="Hensen N."/>
            <person name="Bonometti L."/>
            <person name="Westerberg I."/>
            <person name="Brannstrom I.O."/>
            <person name="Guillou S."/>
            <person name="Cros-Aarteil S."/>
            <person name="Calhoun S."/>
            <person name="Haridas S."/>
            <person name="Kuo A."/>
            <person name="Pangilinan J."/>
            <person name="Riley R."/>
            <person name="Labutti K."/>
            <person name="Andreopoulos B."/>
            <person name="Lipzen A."/>
            <person name="Chen C."/>
            <person name="Yanf M."/>
            <person name="Daum C."/>
            <person name="Ng V."/>
            <person name="Clum A."/>
            <person name="Steindorff A."/>
            <person name="Ohm R."/>
            <person name="Martin F."/>
            <person name="Silar P."/>
            <person name="Natvig D."/>
            <person name="Lalanne C."/>
            <person name="Gautier V."/>
            <person name="Ament-Velasquez S.L."/>
            <person name="Kruys A."/>
            <person name="Hutchinson M.I."/>
            <person name="Powell A.J."/>
            <person name="Barry K."/>
            <person name="Miller A.N."/>
            <person name="Grigoriev I.V."/>
            <person name="Debuchy R."/>
            <person name="Gladieux P."/>
            <person name="Thoren M.H."/>
            <person name="Johannesson H."/>
        </authorList>
    </citation>
    <scope>NUCLEOTIDE SEQUENCE</scope>
    <source>
        <strain evidence="5">PSN324</strain>
    </source>
</reference>
<dbReference type="Gene3D" id="3.90.180.10">
    <property type="entry name" value="Medium-chain alcohol dehydrogenases, catalytic domain"/>
    <property type="match status" value="1"/>
</dbReference>
<dbReference type="InterPro" id="IPR041694">
    <property type="entry name" value="ADH_N_2"/>
</dbReference>
<dbReference type="InterPro" id="IPR011032">
    <property type="entry name" value="GroES-like_sf"/>
</dbReference>